<protein>
    <submittedName>
        <fullName evidence="3">PhzF family phenazine biosynthesis protein</fullName>
    </submittedName>
</protein>
<feature type="active site" evidence="2">
    <location>
        <position position="45"/>
    </location>
</feature>
<comment type="similarity">
    <text evidence="1">Belongs to the PhzF family.</text>
</comment>
<dbReference type="EMBL" id="JARGYC010000047">
    <property type="protein sequence ID" value="MDF0602326.1"/>
    <property type="molecule type" value="Genomic_DNA"/>
</dbReference>
<reference evidence="3" key="1">
    <citation type="submission" date="2023-03" db="EMBL/GenBank/DDBJ databases">
        <title>Multiphase analysis and comparison of six strains from genera Psychromarinibacter, Lutimaribacter, and Maritimibacter, including a novel species: Psychromarinibacter sediminicola sp. nov.</title>
        <authorList>
            <person name="Wang Y.-H."/>
            <person name="Ye M.-Q."/>
            <person name="Du Z.-J."/>
        </authorList>
    </citation>
    <scope>NUCLEOTIDE SEQUENCE</scope>
    <source>
        <strain evidence="3">C21-152</strain>
    </source>
</reference>
<evidence type="ECO:0000313" key="4">
    <source>
        <dbReference type="Proteomes" id="UP001220964"/>
    </source>
</evidence>
<proteinExistence type="inferred from homology"/>
<gene>
    <name evidence="3" type="ORF">P1J78_16425</name>
</gene>
<dbReference type="NCBIfam" id="TIGR00654">
    <property type="entry name" value="PhzF_family"/>
    <property type="match status" value="1"/>
</dbReference>
<organism evidence="3 4">
    <name type="scientific">Psychromarinibacter sediminicola</name>
    <dbReference type="NCBI Taxonomy" id="3033385"/>
    <lineage>
        <taxon>Bacteria</taxon>
        <taxon>Pseudomonadati</taxon>
        <taxon>Pseudomonadota</taxon>
        <taxon>Alphaproteobacteria</taxon>
        <taxon>Rhodobacterales</taxon>
        <taxon>Paracoccaceae</taxon>
        <taxon>Psychromarinibacter</taxon>
    </lineage>
</organism>
<dbReference type="Pfam" id="PF02567">
    <property type="entry name" value="PhzC-PhzF"/>
    <property type="match status" value="1"/>
</dbReference>
<dbReference type="PANTHER" id="PTHR13774">
    <property type="entry name" value="PHENAZINE BIOSYNTHESIS PROTEIN"/>
    <property type="match status" value="1"/>
</dbReference>
<keyword evidence="4" id="KW-1185">Reference proteome</keyword>
<evidence type="ECO:0000256" key="2">
    <source>
        <dbReference type="PIRSR" id="PIRSR016184-1"/>
    </source>
</evidence>
<name>A0AAE3NUM9_9RHOB</name>
<dbReference type="AlphaFoldDB" id="A0AAE3NUM9"/>
<comment type="caution">
    <text evidence="3">The sequence shown here is derived from an EMBL/GenBank/DDBJ whole genome shotgun (WGS) entry which is preliminary data.</text>
</comment>
<dbReference type="Proteomes" id="UP001220964">
    <property type="component" value="Unassembled WGS sequence"/>
</dbReference>
<dbReference type="PIRSF" id="PIRSF016184">
    <property type="entry name" value="PhzC_PhzF"/>
    <property type="match status" value="1"/>
</dbReference>
<dbReference type="InterPro" id="IPR003719">
    <property type="entry name" value="Phenazine_PhzF-like"/>
</dbReference>
<dbReference type="SUPFAM" id="SSF54506">
    <property type="entry name" value="Diaminopimelate epimerase-like"/>
    <property type="match status" value="1"/>
</dbReference>
<dbReference type="GO" id="GO:0016853">
    <property type="term" value="F:isomerase activity"/>
    <property type="evidence" value="ECO:0007669"/>
    <property type="project" value="TreeGrafter"/>
</dbReference>
<dbReference type="PANTHER" id="PTHR13774:SF32">
    <property type="entry name" value="ANTISENSE-ENHANCING SEQUENCE 1"/>
    <property type="match status" value="1"/>
</dbReference>
<accession>A0AAE3NUM9</accession>
<dbReference type="GO" id="GO:0005737">
    <property type="term" value="C:cytoplasm"/>
    <property type="evidence" value="ECO:0007669"/>
    <property type="project" value="TreeGrafter"/>
</dbReference>
<dbReference type="Gene3D" id="3.10.310.10">
    <property type="entry name" value="Diaminopimelate Epimerase, Chain A, domain 1"/>
    <property type="match status" value="2"/>
</dbReference>
<sequence length="298" mass="31167">MLDLVTYDVFTETPFRGNPLAIVPRADGLGTDQMQTIARELNLSETIFVLPPDDPAHRARVRIFFPTAEIPFAGHPTVGCAIHLSGLAAAEGDATVDMTLEEVAGPVPVRVRKAGGRLSAEFVAPQLPTLSRKMEDAGLAARALGIGQDAIGNAVAPLPEVWQAGPSYIVLPVASVEALGRAGPAGHDWQAFTDRAGCFSAWLFAQDGEGGFRARMFSPAGGTPEDPATGSAVVTFAGLFAARGHCPPGETALRITQGVEMGRRSEIDAVLVTDATGLTQVRIAGAAVPVSEGRIRRP</sequence>
<evidence type="ECO:0000256" key="1">
    <source>
        <dbReference type="ARBA" id="ARBA00008270"/>
    </source>
</evidence>
<dbReference type="RefSeq" id="WP_275568454.1">
    <property type="nucleotide sequence ID" value="NZ_JARGYC010000047.1"/>
</dbReference>
<evidence type="ECO:0000313" key="3">
    <source>
        <dbReference type="EMBL" id="MDF0602326.1"/>
    </source>
</evidence>